<dbReference type="AlphaFoldDB" id="A0A9W4UIY2"/>
<dbReference type="Pfam" id="PF07859">
    <property type="entry name" value="Abhydrolase_3"/>
    <property type="match status" value="1"/>
</dbReference>
<dbReference type="SUPFAM" id="SSF53474">
    <property type="entry name" value="alpha/beta-Hydrolases"/>
    <property type="match status" value="1"/>
</dbReference>
<feature type="transmembrane region" description="Helical" evidence="2">
    <location>
        <begin position="36"/>
        <end position="56"/>
    </location>
</feature>
<keyword evidence="2" id="KW-0812">Transmembrane</keyword>
<dbReference type="PANTHER" id="PTHR48081:SF31">
    <property type="entry name" value="STERYL ACETYL HYDROLASE MUG81-RELATED"/>
    <property type="match status" value="1"/>
</dbReference>
<keyword evidence="2" id="KW-0472">Membrane</keyword>
<dbReference type="InterPro" id="IPR050300">
    <property type="entry name" value="GDXG_lipolytic_enzyme"/>
</dbReference>
<evidence type="ECO:0000313" key="4">
    <source>
        <dbReference type="EMBL" id="CAI6336179.1"/>
    </source>
</evidence>
<name>A0A9W4UIY2_9PLEO</name>
<protein>
    <recommendedName>
        <fullName evidence="3">Alpha/beta hydrolase fold-3 domain-containing protein</fullName>
    </recommendedName>
</protein>
<dbReference type="OrthoDB" id="2152029at2759"/>
<dbReference type="Gene3D" id="3.40.50.1820">
    <property type="entry name" value="alpha/beta hydrolase"/>
    <property type="match status" value="1"/>
</dbReference>
<evidence type="ECO:0000256" key="1">
    <source>
        <dbReference type="ARBA" id="ARBA00022801"/>
    </source>
</evidence>
<accession>A0A9W4UIY2</accession>
<keyword evidence="1" id="KW-0378">Hydrolase</keyword>
<organism evidence="4 5">
    <name type="scientific">Periconia digitata</name>
    <dbReference type="NCBI Taxonomy" id="1303443"/>
    <lineage>
        <taxon>Eukaryota</taxon>
        <taxon>Fungi</taxon>
        <taxon>Dikarya</taxon>
        <taxon>Ascomycota</taxon>
        <taxon>Pezizomycotina</taxon>
        <taxon>Dothideomycetes</taxon>
        <taxon>Pleosporomycetidae</taxon>
        <taxon>Pleosporales</taxon>
        <taxon>Massarineae</taxon>
        <taxon>Periconiaceae</taxon>
        <taxon>Periconia</taxon>
    </lineage>
</organism>
<keyword evidence="2" id="KW-1133">Transmembrane helix</keyword>
<proteinExistence type="predicted"/>
<dbReference type="InterPro" id="IPR029058">
    <property type="entry name" value="AB_hydrolase_fold"/>
</dbReference>
<dbReference type="EMBL" id="CAOQHR010000006">
    <property type="protein sequence ID" value="CAI6336179.1"/>
    <property type="molecule type" value="Genomic_DNA"/>
</dbReference>
<sequence>MLGNINISLGSPSTASAGFIMAHCRTTLSILHGFDFFISLLKAIFYFMMFVLSVPFRSSERHPKSMKHVIHSALRVMNARTSAKEFQWVHPSPFHCSNKDRTKNSRNMMTSTDETYEAFAKANNFEPISTSLPEDATAHWIGSPDADRVLVVFHGGGIFYSAITQFQFVYDVQEKAGKNTAGVVLSYSLAPEKQYPHQLKQVIALISYLINEACKKPENIILVGDSAGANLILGVISHLLHPLPDPSIAPLHTATPLKGVALMTPMTNFNPTVPSYTTTLKKDFISQHVLATWGRYYMGESPPNAYSRSGPEGEIWWDGMDTKIGEVMLVTRERDIMFDGTQDFSDMLKVSLLTSLKAYEIAQ</sequence>
<dbReference type="InterPro" id="IPR013094">
    <property type="entry name" value="AB_hydrolase_3"/>
</dbReference>
<evidence type="ECO:0000259" key="3">
    <source>
        <dbReference type="Pfam" id="PF07859"/>
    </source>
</evidence>
<keyword evidence="5" id="KW-1185">Reference proteome</keyword>
<reference evidence="4" key="1">
    <citation type="submission" date="2023-01" db="EMBL/GenBank/DDBJ databases">
        <authorList>
            <person name="Van Ghelder C."/>
            <person name="Rancurel C."/>
        </authorList>
    </citation>
    <scope>NUCLEOTIDE SEQUENCE</scope>
    <source>
        <strain evidence="4">CNCM I-4278</strain>
    </source>
</reference>
<evidence type="ECO:0000313" key="5">
    <source>
        <dbReference type="Proteomes" id="UP001152607"/>
    </source>
</evidence>
<dbReference type="PANTHER" id="PTHR48081">
    <property type="entry name" value="AB HYDROLASE SUPERFAMILY PROTEIN C4A8.06C"/>
    <property type="match status" value="1"/>
</dbReference>
<dbReference type="Proteomes" id="UP001152607">
    <property type="component" value="Unassembled WGS sequence"/>
</dbReference>
<evidence type="ECO:0000256" key="2">
    <source>
        <dbReference type="SAM" id="Phobius"/>
    </source>
</evidence>
<gene>
    <name evidence="4" type="ORF">PDIGIT_LOCUS9271</name>
</gene>
<comment type="caution">
    <text evidence="4">The sequence shown here is derived from an EMBL/GenBank/DDBJ whole genome shotgun (WGS) entry which is preliminary data.</text>
</comment>
<dbReference type="GO" id="GO:0016787">
    <property type="term" value="F:hydrolase activity"/>
    <property type="evidence" value="ECO:0007669"/>
    <property type="project" value="UniProtKB-KW"/>
</dbReference>
<feature type="domain" description="Alpha/beta hydrolase fold-3" evidence="3">
    <location>
        <begin position="150"/>
        <end position="349"/>
    </location>
</feature>